<protein>
    <submittedName>
        <fullName evidence="3">Uncharacterized protein</fullName>
    </submittedName>
</protein>
<dbReference type="VEuPathDB" id="FungiDB:AMAG_13817"/>
<reference evidence="4" key="2">
    <citation type="submission" date="2009-11" db="EMBL/GenBank/DDBJ databases">
        <title>The Genome Sequence of Allomyces macrogynus strain ATCC 38327.</title>
        <authorList>
            <consortium name="The Broad Institute Genome Sequencing Platform"/>
            <person name="Russ C."/>
            <person name="Cuomo C."/>
            <person name="Shea T."/>
            <person name="Young S.K."/>
            <person name="Zeng Q."/>
            <person name="Koehrsen M."/>
            <person name="Haas B."/>
            <person name="Borodovsky M."/>
            <person name="Guigo R."/>
            <person name="Alvarado L."/>
            <person name="Berlin A."/>
            <person name="Borenstein D."/>
            <person name="Chen Z."/>
            <person name="Engels R."/>
            <person name="Freedman E."/>
            <person name="Gellesch M."/>
            <person name="Goldberg J."/>
            <person name="Griggs A."/>
            <person name="Gujja S."/>
            <person name="Heiman D."/>
            <person name="Hepburn T."/>
            <person name="Howarth C."/>
            <person name="Jen D."/>
            <person name="Larson L."/>
            <person name="Lewis B."/>
            <person name="Mehta T."/>
            <person name="Park D."/>
            <person name="Pearson M."/>
            <person name="Roberts A."/>
            <person name="Saif S."/>
            <person name="Shenoy N."/>
            <person name="Sisk P."/>
            <person name="Stolte C."/>
            <person name="Sykes S."/>
            <person name="Walk T."/>
            <person name="White J."/>
            <person name="Yandava C."/>
            <person name="Burger G."/>
            <person name="Gray M.W."/>
            <person name="Holland P.W.H."/>
            <person name="King N."/>
            <person name="Lang F.B.F."/>
            <person name="Roger A.J."/>
            <person name="Ruiz-Trillo I."/>
            <person name="Lander E."/>
            <person name="Nusbaum C."/>
        </authorList>
    </citation>
    <scope>NUCLEOTIDE SEQUENCE [LARGE SCALE GENOMIC DNA]</scope>
    <source>
        <strain evidence="4">ATCC 38327</strain>
    </source>
</reference>
<dbReference type="PANTHER" id="PTHR47357">
    <property type="entry name" value="COP1-INTERACTIVE PROTEIN 1"/>
    <property type="match status" value="1"/>
</dbReference>
<gene>
    <name evidence="3" type="ORF">AMAG_13817</name>
</gene>
<feature type="coiled-coil region" evidence="1">
    <location>
        <begin position="201"/>
        <end position="263"/>
    </location>
</feature>
<feature type="coiled-coil region" evidence="1">
    <location>
        <begin position="96"/>
        <end position="172"/>
    </location>
</feature>
<dbReference type="EMBL" id="GG745359">
    <property type="protein sequence ID" value="KNE68944.1"/>
    <property type="molecule type" value="Genomic_DNA"/>
</dbReference>
<dbReference type="OMA" id="KHAGANT"/>
<feature type="coiled-coil region" evidence="1">
    <location>
        <begin position="476"/>
        <end position="542"/>
    </location>
</feature>
<name>A0A0L0T2W4_ALLM3</name>
<feature type="region of interest" description="Disordered" evidence="2">
    <location>
        <begin position="621"/>
        <end position="658"/>
    </location>
</feature>
<dbReference type="AlphaFoldDB" id="A0A0L0T2W4"/>
<dbReference type="PANTHER" id="PTHR47357:SF1">
    <property type="entry name" value="SPINDLE POLE BODY COMPONENT 110"/>
    <property type="match status" value="1"/>
</dbReference>
<keyword evidence="1" id="KW-0175">Coiled coil</keyword>
<organism evidence="3 4">
    <name type="scientific">Allomyces macrogynus (strain ATCC 38327)</name>
    <name type="common">Allomyces javanicus var. macrogynus</name>
    <dbReference type="NCBI Taxonomy" id="578462"/>
    <lineage>
        <taxon>Eukaryota</taxon>
        <taxon>Fungi</taxon>
        <taxon>Fungi incertae sedis</taxon>
        <taxon>Blastocladiomycota</taxon>
        <taxon>Blastocladiomycetes</taxon>
        <taxon>Blastocladiales</taxon>
        <taxon>Blastocladiaceae</taxon>
        <taxon>Allomyces</taxon>
    </lineage>
</organism>
<evidence type="ECO:0000313" key="3">
    <source>
        <dbReference type="EMBL" id="KNE68944.1"/>
    </source>
</evidence>
<dbReference type="GO" id="GO:0005856">
    <property type="term" value="C:cytoskeleton"/>
    <property type="evidence" value="ECO:0007669"/>
    <property type="project" value="TreeGrafter"/>
</dbReference>
<reference evidence="3 4" key="1">
    <citation type="submission" date="2009-11" db="EMBL/GenBank/DDBJ databases">
        <title>Annotation of Allomyces macrogynus ATCC 38327.</title>
        <authorList>
            <consortium name="The Broad Institute Genome Sequencing Platform"/>
            <person name="Russ C."/>
            <person name="Cuomo C."/>
            <person name="Burger G."/>
            <person name="Gray M.W."/>
            <person name="Holland P.W.H."/>
            <person name="King N."/>
            <person name="Lang F.B.F."/>
            <person name="Roger A.J."/>
            <person name="Ruiz-Trillo I."/>
            <person name="Young S.K."/>
            <person name="Zeng Q."/>
            <person name="Gargeya S."/>
            <person name="Fitzgerald M."/>
            <person name="Haas B."/>
            <person name="Abouelleil A."/>
            <person name="Alvarado L."/>
            <person name="Arachchi H.M."/>
            <person name="Berlin A."/>
            <person name="Chapman S.B."/>
            <person name="Gearin G."/>
            <person name="Goldberg J."/>
            <person name="Griggs A."/>
            <person name="Gujja S."/>
            <person name="Hansen M."/>
            <person name="Heiman D."/>
            <person name="Howarth C."/>
            <person name="Larimer J."/>
            <person name="Lui A."/>
            <person name="MacDonald P.J.P."/>
            <person name="McCowen C."/>
            <person name="Montmayeur A."/>
            <person name="Murphy C."/>
            <person name="Neiman D."/>
            <person name="Pearson M."/>
            <person name="Priest M."/>
            <person name="Roberts A."/>
            <person name="Saif S."/>
            <person name="Shea T."/>
            <person name="Sisk P."/>
            <person name="Stolte C."/>
            <person name="Sykes S."/>
            <person name="Wortman J."/>
            <person name="Nusbaum C."/>
            <person name="Birren B."/>
        </authorList>
    </citation>
    <scope>NUCLEOTIDE SEQUENCE [LARGE SCALE GENOMIC DNA]</scope>
    <source>
        <strain evidence="3 4">ATCC 38327</strain>
    </source>
</reference>
<keyword evidence="4" id="KW-1185">Reference proteome</keyword>
<dbReference type="OrthoDB" id="5592572at2759"/>
<proteinExistence type="predicted"/>
<dbReference type="GO" id="GO:0005200">
    <property type="term" value="F:structural constituent of cytoskeleton"/>
    <property type="evidence" value="ECO:0007669"/>
    <property type="project" value="TreeGrafter"/>
</dbReference>
<evidence type="ECO:0000256" key="1">
    <source>
        <dbReference type="SAM" id="Coils"/>
    </source>
</evidence>
<sequence>MHPNTMWSSDPNCTNPATSHYDEPALLGILSHGPAFAPNQPSTMIQAAFPARSTTNSRQNTCSIGVSTSSDSAQPPMDDTVDKMCLDPGSPSRLPAQQRDRQVKKLEQEKQDLLQQILYSSASAQSLSVLLSKKHNEADQLLKSVETHEQRIAELQALLDQREKEALVYTEQLASKTEDLGTLKLSMSEQTIQYQKVLDLLEAERNANHALRTDLETAQRAASAATRSEHDLRNELAQQRLEVQKLAAQLSEAENGAGALTDELNVLAKAHQSLVSALARVVDRLSSSDSFGVSRTIPDAPGPPAQHDWASSDPAQSVRVAVQYAQRVVDALDSHLVQVQERFDAADDLIRRLESRVDTAEADAARSAQALEGVQRDLARTTNDQQSLLATKETLQKDHDAAVAALSAQLQAVRMDADAAARDRDAARAQAASAAQDAEAACARVSRVTADLAACKRLVEAERRTRRDREKTAVEYAEMQMHIQRLTAELDAERAAVAEEQAKRRAETAHWMQATVDLQHEHAGLKDEYTRLAAAHAALQEQTCAAKELRALWTQATLAEWGGGGVPSVIQRPSSPMASLTGATLSGRLASGAATRLTTVSPSKSPEPAEDSLLSTLARLRSRSRLRQQAQPQLAGGTADMRTASPSTRGPSGAGPVI</sequence>
<dbReference type="Proteomes" id="UP000054350">
    <property type="component" value="Unassembled WGS sequence"/>
</dbReference>
<evidence type="ECO:0000256" key="2">
    <source>
        <dbReference type="SAM" id="MobiDB-lite"/>
    </source>
</evidence>
<accession>A0A0L0T2W4</accession>
<feature type="coiled-coil region" evidence="1">
    <location>
        <begin position="336"/>
        <end position="370"/>
    </location>
</feature>
<evidence type="ECO:0000313" key="4">
    <source>
        <dbReference type="Proteomes" id="UP000054350"/>
    </source>
</evidence>